<feature type="domain" description="AAA" evidence="1">
    <location>
        <begin position="20"/>
        <end position="150"/>
    </location>
</feature>
<dbReference type="InterPro" id="IPR027417">
    <property type="entry name" value="P-loop_NTPase"/>
</dbReference>
<dbReference type="Pfam" id="PF13173">
    <property type="entry name" value="AAA_14"/>
    <property type="match status" value="1"/>
</dbReference>
<comment type="caution">
    <text evidence="3">The sequence shown here is derived from an EMBL/GenBank/DDBJ whole genome shotgun (WGS) entry which is preliminary data.</text>
</comment>
<evidence type="ECO:0000313" key="4">
    <source>
        <dbReference type="Proteomes" id="UP001314903"/>
    </source>
</evidence>
<dbReference type="PANTHER" id="PTHR33295:SF20">
    <property type="entry name" value="ATPASE"/>
    <property type="match status" value="1"/>
</dbReference>
<dbReference type="PANTHER" id="PTHR33295">
    <property type="entry name" value="ATPASE"/>
    <property type="match status" value="1"/>
</dbReference>
<dbReference type="Proteomes" id="UP001314903">
    <property type="component" value="Unassembled WGS sequence"/>
</dbReference>
<accession>A0ABS4KHD1</accession>
<evidence type="ECO:0000313" key="3">
    <source>
        <dbReference type="EMBL" id="MBP2026536.1"/>
    </source>
</evidence>
<dbReference type="InterPro" id="IPR041682">
    <property type="entry name" value="AAA_14"/>
</dbReference>
<protein>
    <submittedName>
        <fullName evidence="3">AAA+ superfamily ATPase</fullName>
    </submittedName>
</protein>
<dbReference type="EMBL" id="JAGGLI010000002">
    <property type="protein sequence ID" value="MBP2026536.1"/>
    <property type="molecule type" value="Genomic_DNA"/>
</dbReference>
<reference evidence="3 4" key="1">
    <citation type="submission" date="2021-03" db="EMBL/GenBank/DDBJ databases">
        <title>Genomic Encyclopedia of Type Strains, Phase IV (KMG-IV): sequencing the most valuable type-strain genomes for metagenomic binning, comparative biology and taxonomic classification.</title>
        <authorList>
            <person name="Goeker M."/>
        </authorList>
    </citation>
    <scope>NUCLEOTIDE SEQUENCE [LARGE SCALE GENOMIC DNA]</scope>
    <source>
        <strain evidence="3 4">DSM 27512</strain>
    </source>
</reference>
<feature type="domain" description="DUF4143" evidence="2">
    <location>
        <begin position="198"/>
        <end position="345"/>
    </location>
</feature>
<dbReference type="Pfam" id="PF13635">
    <property type="entry name" value="DUF4143"/>
    <property type="match status" value="1"/>
</dbReference>
<dbReference type="SUPFAM" id="SSF52540">
    <property type="entry name" value="P-loop containing nucleoside triphosphate hydrolases"/>
    <property type="match status" value="1"/>
</dbReference>
<evidence type="ECO:0000259" key="1">
    <source>
        <dbReference type="Pfam" id="PF13173"/>
    </source>
</evidence>
<keyword evidence="4" id="KW-1185">Reference proteome</keyword>
<gene>
    <name evidence="3" type="ORF">J2Z35_000325</name>
</gene>
<sequence>MILREKYMSKIRPFINQPIIKVLTGIRRSGKSVMLELIQNELINHGMDKKYFMSINLESKKNQFENTVDGIYEHVKRFVEKSNQKVYLFFDEIQEIEDWETLINAVMIDFDTDIYITGSNAKLLSGELATYLAGRYVEIKIYPFSYIEILDLFPTKNKQEIFQIYLVRGGMPFLYQFPIDDRSAMQYLNDIYDSIILKDIATRNKVRDIELLKRMIQFFIANIGNTFSASNISKYLKSELRSVSTETIYNYIEYCKTACFLHLVQREDLLGKKILQFQEKIYIADHGIREAVYGNNMRDINQTLENIVYMELLSRGYDVRIGKNLNNEVDFVAEEGNSRIYVQVSYLLASDETMEREFSVLESIPDNYPKYVITMDEIDRGRNGIKHMNIRDFLLMEQF</sequence>
<name>A0ABS4KHD1_9FIRM</name>
<proteinExistence type="predicted"/>
<evidence type="ECO:0000259" key="2">
    <source>
        <dbReference type="Pfam" id="PF13635"/>
    </source>
</evidence>
<organism evidence="3 4">
    <name type="scientific">Acetoanaerobium pronyense</name>
    <dbReference type="NCBI Taxonomy" id="1482736"/>
    <lineage>
        <taxon>Bacteria</taxon>
        <taxon>Bacillati</taxon>
        <taxon>Bacillota</taxon>
        <taxon>Clostridia</taxon>
        <taxon>Peptostreptococcales</taxon>
        <taxon>Filifactoraceae</taxon>
        <taxon>Acetoanaerobium</taxon>
    </lineage>
</organism>
<dbReference type="InterPro" id="IPR025420">
    <property type="entry name" value="DUF4143"/>
</dbReference>
<dbReference type="RefSeq" id="WP_209658690.1">
    <property type="nucleotide sequence ID" value="NZ_JAGGLI010000002.1"/>
</dbReference>